<keyword evidence="3" id="KW-1003">Cell membrane</keyword>
<evidence type="ECO:0000313" key="10">
    <source>
        <dbReference type="Proteomes" id="UP000000448"/>
    </source>
</evidence>
<dbReference type="InterPro" id="IPR003004">
    <property type="entry name" value="GspF/PilC"/>
</dbReference>
<dbReference type="EMBL" id="CP001279">
    <property type="protein sequence ID" value="ACM92989.1"/>
    <property type="molecule type" value="Genomic_DNA"/>
</dbReference>
<dbReference type="PANTHER" id="PTHR30012">
    <property type="entry name" value="GENERAL SECRETION PATHWAY PROTEIN"/>
    <property type="match status" value="1"/>
</dbReference>
<dbReference type="STRING" id="598659.NAMH_0005"/>
<feature type="domain" description="Type II secretion system protein GspF" evidence="8">
    <location>
        <begin position="271"/>
        <end position="391"/>
    </location>
</feature>
<dbReference type="HOGENOM" id="CLU_035032_0_1_7"/>
<dbReference type="PRINTS" id="PR00812">
    <property type="entry name" value="BCTERIALGSPF"/>
</dbReference>
<evidence type="ECO:0000256" key="1">
    <source>
        <dbReference type="ARBA" id="ARBA00004651"/>
    </source>
</evidence>
<name>B9L739_NAUPA</name>
<feature type="transmembrane region" description="Helical" evidence="7">
    <location>
        <begin position="373"/>
        <end position="398"/>
    </location>
</feature>
<feature type="domain" description="Type II secretion system protein GspF" evidence="8">
    <location>
        <begin position="65"/>
        <end position="187"/>
    </location>
</feature>
<feature type="transmembrane region" description="Helical" evidence="7">
    <location>
        <begin position="218"/>
        <end position="236"/>
    </location>
</feature>
<dbReference type="Gene3D" id="1.20.81.30">
    <property type="entry name" value="Type II secretion system (T2SS), domain F"/>
    <property type="match status" value="2"/>
</dbReference>
<keyword evidence="10" id="KW-1185">Reference proteome</keyword>
<evidence type="ECO:0000256" key="7">
    <source>
        <dbReference type="SAM" id="Phobius"/>
    </source>
</evidence>
<dbReference type="RefSeq" id="WP_015902041.1">
    <property type="nucleotide sequence ID" value="NC_012115.1"/>
</dbReference>
<dbReference type="GO" id="GO:0005886">
    <property type="term" value="C:plasma membrane"/>
    <property type="evidence" value="ECO:0007669"/>
    <property type="project" value="UniProtKB-SubCell"/>
</dbReference>
<sequence>MYFKYSAYDKNGKTVKGKIEASNEKEALSKLEGLYVTDIKPAKNISFNISFSKKVPRKELSKLFNSLGLYLKASIPLISAINLSKNQTDNSKIIKFLDYIQNSIKEGKSFYASLESQNFINLPKYVTSTVKIGEESGKLDIVLVEISKFLKDEEKISSKTSQALVYPMFIIIVAVFMISFMLTTVVPKIVKVFENLHQDLPAITKIVINTGNFLQHSWQAILILFIVFAAGFRIMYKKNLKFRYSIHKFLLKLPVIKKLIVSKELGRFSYLTSVLTNAGVNYINAVNMSVNTIDNEYIKSVFQKALQDVIEGKKLSVSLKKAGFDFDKSFLQALSLAEETSQIDEVLGNISELYFEESESLTNTLLSLLEPALIVFVGVSIGFIVTAILLPMFSMSIIK</sequence>
<feature type="transmembrane region" description="Helical" evidence="7">
    <location>
        <begin position="164"/>
        <end position="186"/>
    </location>
</feature>
<dbReference type="PANTHER" id="PTHR30012:SF0">
    <property type="entry name" value="TYPE II SECRETION SYSTEM PROTEIN F-RELATED"/>
    <property type="match status" value="1"/>
</dbReference>
<dbReference type="Proteomes" id="UP000000448">
    <property type="component" value="Chromosome"/>
</dbReference>
<reference evidence="9 10" key="1">
    <citation type="journal article" date="2009" name="PLoS Genet.">
        <title>Adaptations to submarine hydrothermal environments exemplified by the genome of Nautilia profundicola.</title>
        <authorList>
            <person name="Campbell B.J."/>
            <person name="Smith J.L."/>
            <person name="Hanson T.E."/>
            <person name="Klotz M.G."/>
            <person name="Stein L.Y."/>
            <person name="Lee C.K."/>
            <person name="Wu D."/>
            <person name="Robinson J.M."/>
            <person name="Khouri H.M."/>
            <person name="Eisen J.A."/>
            <person name="Cary S.C."/>
        </authorList>
    </citation>
    <scope>NUCLEOTIDE SEQUENCE [LARGE SCALE GENOMIC DNA]</scope>
    <source>
        <strain evidence="10">ATCC BAA-1463 / DSM 18972 / AmH</strain>
    </source>
</reference>
<keyword evidence="6 7" id="KW-0472">Membrane</keyword>
<dbReference type="InterPro" id="IPR018076">
    <property type="entry name" value="T2SS_GspF_dom"/>
</dbReference>
<evidence type="ECO:0000256" key="3">
    <source>
        <dbReference type="ARBA" id="ARBA00022475"/>
    </source>
</evidence>
<evidence type="ECO:0000256" key="5">
    <source>
        <dbReference type="ARBA" id="ARBA00022989"/>
    </source>
</evidence>
<proteinExistence type="inferred from homology"/>
<dbReference type="InterPro" id="IPR042094">
    <property type="entry name" value="T2SS_GspF_sf"/>
</dbReference>
<comment type="subcellular location">
    <subcellularLocation>
        <location evidence="1">Cell membrane</location>
        <topology evidence="1">Multi-pass membrane protein</topology>
    </subcellularLocation>
</comment>
<dbReference type="AlphaFoldDB" id="B9L739"/>
<evidence type="ECO:0000256" key="2">
    <source>
        <dbReference type="ARBA" id="ARBA00005745"/>
    </source>
</evidence>
<comment type="similarity">
    <text evidence="2">Belongs to the GSP F family.</text>
</comment>
<evidence type="ECO:0000313" key="9">
    <source>
        <dbReference type="EMBL" id="ACM92989.1"/>
    </source>
</evidence>
<accession>B9L739</accession>
<dbReference type="OrthoDB" id="9805682at2"/>
<protein>
    <submittedName>
        <fullName evidence="9">General secretion pathway protein F</fullName>
    </submittedName>
</protein>
<evidence type="ECO:0000256" key="6">
    <source>
        <dbReference type="ARBA" id="ARBA00023136"/>
    </source>
</evidence>
<dbReference type="Pfam" id="PF00482">
    <property type="entry name" value="T2SSF"/>
    <property type="match status" value="2"/>
</dbReference>
<dbReference type="eggNOG" id="COG1459">
    <property type="taxonomic scope" value="Bacteria"/>
</dbReference>
<dbReference type="KEGG" id="nam:NAMH_0005"/>
<keyword evidence="5 7" id="KW-1133">Transmembrane helix</keyword>
<evidence type="ECO:0000259" key="8">
    <source>
        <dbReference type="Pfam" id="PF00482"/>
    </source>
</evidence>
<keyword evidence="4 7" id="KW-0812">Transmembrane</keyword>
<evidence type="ECO:0000256" key="4">
    <source>
        <dbReference type="ARBA" id="ARBA00022692"/>
    </source>
</evidence>
<gene>
    <name evidence="9" type="ordered locus">NAMH_0005</name>
</gene>
<organism evidence="9 10">
    <name type="scientific">Nautilia profundicola (strain ATCC BAA-1463 / DSM 18972 / AmH)</name>
    <dbReference type="NCBI Taxonomy" id="598659"/>
    <lineage>
        <taxon>Bacteria</taxon>
        <taxon>Pseudomonadati</taxon>
        <taxon>Campylobacterota</taxon>
        <taxon>Epsilonproteobacteria</taxon>
        <taxon>Nautiliales</taxon>
        <taxon>Nautiliaceae</taxon>
        <taxon>Nautilia</taxon>
    </lineage>
</organism>